<dbReference type="OMA" id="IWENSCH"/>
<evidence type="ECO:0000313" key="1">
    <source>
        <dbReference type="EMBL" id="QBZ64035.1"/>
    </source>
</evidence>
<sequence>MSKVWLNEKPKTVEGHTNTCQLFFEGNPVHENPISCHDNTVDIQTALRKADPRFELRLARKDKTVEGHTRSFNIKCKDEDILKDHSCHDNMITIVNSINALWAVLPPK</sequence>
<organism evidence="1 2">
    <name type="scientific">Pyricularia oryzae</name>
    <name type="common">Rice blast fungus</name>
    <name type="synonym">Magnaporthe oryzae</name>
    <dbReference type="NCBI Taxonomy" id="318829"/>
    <lineage>
        <taxon>Eukaryota</taxon>
        <taxon>Fungi</taxon>
        <taxon>Dikarya</taxon>
        <taxon>Ascomycota</taxon>
        <taxon>Pezizomycotina</taxon>
        <taxon>Sordariomycetes</taxon>
        <taxon>Sordariomycetidae</taxon>
        <taxon>Magnaporthales</taxon>
        <taxon>Pyriculariaceae</taxon>
        <taxon>Pyricularia</taxon>
    </lineage>
</organism>
<dbReference type="Proteomes" id="UP000294847">
    <property type="component" value="Chromosome 6"/>
</dbReference>
<dbReference type="AlphaFoldDB" id="A0A4P7NNW2"/>
<protein>
    <submittedName>
        <fullName evidence="1">Uncharacterized protein</fullName>
    </submittedName>
</protein>
<evidence type="ECO:0000313" key="2">
    <source>
        <dbReference type="Proteomes" id="UP000294847"/>
    </source>
</evidence>
<accession>A0A4P7NNW2</accession>
<proteinExistence type="predicted"/>
<gene>
    <name evidence="1" type="ORF">PoMZ_05726</name>
</gene>
<reference evidence="1 2" key="1">
    <citation type="journal article" date="2019" name="Mol. Biol. Evol.">
        <title>Blast fungal genomes show frequent chromosomal changes, gene gains and losses, and effector gene turnover.</title>
        <authorList>
            <person name="Gomez Luciano L.B."/>
            <person name="Jason Tsai I."/>
            <person name="Chuma I."/>
            <person name="Tosa Y."/>
            <person name="Chen Y.H."/>
            <person name="Li J.Y."/>
            <person name="Li M.Y."/>
            <person name="Jade Lu M.Y."/>
            <person name="Nakayashiki H."/>
            <person name="Li W.H."/>
        </authorList>
    </citation>
    <scope>NUCLEOTIDE SEQUENCE [LARGE SCALE GENOMIC DNA]</scope>
    <source>
        <strain evidence="1">MZ5-1-6</strain>
    </source>
</reference>
<dbReference type="VEuPathDB" id="FungiDB:M_BR32_EuGene_00097521"/>
<dbReference type="EMBL" id="CP034209">
    <property type="protein sequence ID" value="QBZ64035.1"/>
    <property type="molecule type" value="Genomic_DNA"/>
</dbReference>
<name>A0A4P7NNW2_PYROR</name>